<proteinExistence type="predicted"/>
<gene>
    <name evidence="1" type="ORF">BDY19DRAFT_333788</name>
</gene>
<name>A0ACB8TXP0_9APHY</name>
<dbReference type="Proteomes" id="UP001055072">
    <property type="component" value="Unassembled WGS sequence"/>
</dbReference>
<sequence>MLRVATVAVALSYLLRPAVAQTPQTCASPSISPSAFANTKLDYVIIGGGTAGLAVASRLADDPSVQVGVIEAGLYHPVEPLIDTPSNVGATEGNPNFDWAFLSVPQPGLNGRQMTVPRGKLLGGSSALNFLAWNRGSKPDYDAWSTFADGSSDWGFEALVPYLRDTTTTRQNQTNPYPGIPANETTADFDPNLVGFSGPIASSYNDVYVDPPFPYIETLNSIGIPTNPNPDNGNTAGIINSRASLDRSRGVRSYAVEYYCRSVSQSNFHVLTGAQVTKILFNSSKKGNASLTATGIQYTANSTQFSVNVTKEVVLSAGTIQTPQLLELSGSLFILNSHKTFVIINNTVTGIGNSTLLNSLNVTTLVDLPGVGENLQDHLFAGVEYEVKPGVLTFDWLHNNATFEAQQTELYKANGTGYFAAFDSTLTWLPFELFLNSTQVSSILNVFDSVPVQNGTLQPLQHQLQRQWIQQGNVPQVQIILHNAGEVPPLNSNSSYFTAFIGTLHPWARGSVHINTTNPLAHPVINEHYLENDYDVQTILSGVKLLLSLQNVAPLSNIIQARNAPAVNIQSDADLINYIRSGAASSSHPAGTAALGPRAQGGVVGPDLVVYGTTNLRIADASVMPTIVGANLQQTVYAIGEKAAALISQAK</sequence>
<evidence type="ECO:0000313" key="1">
    <source>
        <dbReference type="EMBL" id="KAI0086848.1"/>
    </source>
</evidence>
<organism evidence="1 2">
    <name type="scientific">Irpex rosettiformis</name>
    <dbReference type="NCBI Taxonomy" id="378272"/>
    <lineage>
        <taxon>Eukaryota</taxon>
        <taxon>Fungi</taxon>
        <taxon>Dikarya</taxon>
        <taxon>Basidiomycota</taxon>
        <taxon>Agaricomycotina</taxon>
        <taxon>Agaricomycetes</taxon>
        <taxon>Polyporales</taxon>
        <taxon>Irpicaceae</taxon>
        <taxon>Irpex</taxon>
    </lineage>
</organism>
<dbReference type="EMBL" id="MU274921">
    <property type="protein sequence ID" value="KAI0086848.1"/>
    <property type="molecule type" value="Genomic_DNA"/>
</dbReference>
<comment type="caution">
    <text evidence="1">The sequence shown here is derived from an EMBL/GenBank/DDBJ whole genome shotgun (WGS) entry which is preliminary data.</text>
</comment>
<evidence type="ECO:0000313" key="2">
    <source>
        <dbReference type="Proteomes" id="UP001055072"/>
    </source>
</evidence>
<accession>A0ACB8TXP0</accession>
<protein>
    <submittedName>
        <fullName evidence="1">Alcohol oxidase</fullName>
    </submittedName>
</protein>
<reference evidence="1" key="1">
    <citation type="journal article" date="2021" name="Environ. Microbiol.">
        <title>Gene family expansions and transcriptome signatures uncover fungal adaptations to wood decay.</title>
        <authorList>
            <person name="Hage H."/>
            <person name="Miyauchi S."/>
            <person name="Viragh M."/>
            <person name="Drula E."/>
            <person name="Min B."/>
            <person name="Chaduli D."/>
            <person name="Navarro D."/>
            <person name="Favel A."/>
            <person name="Norest M."/>
            <person name="Lesage-Meessen L."/>
            <person name="Balint B."/>
            <person name="Merenyi Z."/>
            <person name="de Eugenio L."/>
            <person name="Morin E."/>
            <person name="Martinez A.T."/>
            <person name="Baldrian P."/>
            <person name="Stursova M."/>
            <person name="Martinez M.J."/>
            <person name="Novotny C."/>
            <person name="Magnuson J.K."/>
            <person name="Spatafora J.W."/>
            <person name="Maurice S."/>
            <person name="Pangilinan J."/>
            <person name="Andreopoulos W."/>
            <person name="LaButti K."/>
            <person name="Hundley H."/>
            <person name="Na H."/>
            <person name="Kuo A."/>
            <person name="Barry K."/>
            <person name="Lipzen A."/>
            <person name="Henrissat B."/>
            <person name="Riley R."/>
            <person name="Ahrendt S."/>
            <person name="Nagy L.G."/>
            <person name="Grigoriev I.V."/>
            <person name="Martin F."/>
            <person name="Rosso M.N."/>
        </authorList>
    </citation>
    <scope>NUCLEOTIDE SEQUENCE</scope>
    <source>
        <strain evidence="1">CBS 384.51</strain>
    </source>
</reference>
<keyword evidence="2" id="KW-1185">Reference proteome</keyword>